<keyword evidence="5" id="KW-1185">Reference proteome</keyword>
<proteinExistence type="predicted"/>
<comment type="caution">
    <text evidence="4">The sequence shown here is derived from an EMBL/GenBank/DDBJ whole genome shotgun (WGS) entry which is preliminary data.</text>
</comment>
<evidence type="ECO:0000259" key="3">
    <source>
        <dbReference type="SMART" id="SM00534"/>
    </source>
</evidence>
<dbReference type="SMART" id="SM00534">
    <property type="entry name" value="MUTSac"/>
    <property type="match status" value="1"/>
</dbReference>
<dbReference type="InterPro" id="IPR045076">
    <property type="entry name" value="MutS"/>
</dbReference>
<sequence>MSDGSMISLLYPKDDLEGNPQHATLDISSIADLSADAIIQFLRYNSRYFQNHKNPIVYFTNDIEVIRYRLDVVEDILNNESLFILLTKLLPDLENMRELYLAGKEQSNDITSSLYSISELQLYTDCIERLHTHFQKKDLQLSSLGMKSFVSEVASVYESEGYQTLKVEAEKISYSVRNIKSITIGVNLDAQLNPVEAGLVSVNKSYFKSGNIIDKLLRLDFQNDEFTCLAPLEASGKGLSNEQHAKFGSAVKSTLHSVLMGSVKNWKPAVRSYTNVKSKFLLRLIDEIRFLLGGVSLLRKLKASGVPICKPHAEYAGKRSFTCKGLYNPMLVLKQEQQPADVYPSHFIVPNDIDFDNNSMVYILTGPNQGGKTVFTQAVGIAQLLFQLGLFVPAYSATISPVERIYTHFQNHDNRSSNGRFGEECERLMKIFSKLTQHSLLLMDETFSSTSAAEATYIAEQVLVGLRAAGCRVIFATHLHDLARNINEMNKNSSYTSRIDSLAAKLVEDSSSPGKRSFKIDRARPEGNSYARDIAEKYGLTLENLLVTLEEKK</sequence>
<organism evidence="4 5">
    <name type="scientific">Paenibacillus allorhizosphaerae</name>
    <dbReference type="NCBI Taxonomy" id="2849866"/>
    <lineage>
        <taxon>Bacteria</taxon>
        <taxon>Bacillati</taxon>
        <taxon>Bacillota</taxon>
        <taxon>Bacilli</taxon>
        <taxon>Bacillales</taxon>
        <taxon>Paenibacillaceae</taxon>
        <taxon>Paenibacillus</taxon>
    </lineage>
</organism>
<dbReference type="Proteomes" id="UP000730618">
    <property type="component" value="Unassembled WGS sequence"/>
</dbReference>
<reference evidence="4 5" key="1">
    <citation type="submission" date="2021-06" db="EMBL/GenBank/DDBJ databases">
        <authorList>
            <person name="Criscuolo A."/>
        </authorList>
    </citation>
    <scope>NUCLEOTIDE SEQUENCE [LARGE SCALE GENOMIC DNA]</scope>
    <source>
        <strain evidence="5">CIP 111802</strain>
    </source>
</reference>
<evidence type="ECO:0000313" key="5">
    <source>
        <dbReference type="Proteomes" id="UP000730618"/>
    </source>
</evidence>
<accession>A0ABN7TVP9</accession>
<evidence type="ECO:0000313" key="4">
    <source>
        <dbReference type="EMBL" id="CAG7657527.1"/>
    </source>
</evidence>
<dbReference type="PANTHER" id="PTHR11361">
    <property type="entry name" value="DNA MISMATCH REPAIR PROTEIN MUTS FAMILY MEMBER"/>
    <property type="match status" value="1"/>
</dbReference>
<dbReference type="Pfam" id="PF00488">
    <property type="entry name" value="MutS_V"/>
    <property type="match status" value="1"/>
</dbReference>
<gene>
    <name evidence="4" type="primary">mutS_3</name>
    <name evidence="4" type="ORF">PAECIP111802_06760</name>
</gene>
<dbReference type="PANTHER" id="PTHR11361:SF34">
    <property type="entry name" value="DNA MISMATCH REPAIR PROTEIN MSH1, MITOCHONDRIAL"/>
    <property type="match status" value="1"/>
</dbReference>
<keyword evidence="1" id="KW-0547">Nucleotide-binding</keyword>
<dbReference type="InterPro" id="IPR000432">
    <property type="entry name" value="DNA_mismatch_repair_MutS_C"/>
</dbReference>
<protein>
    <submittedName>
        <fullName evidence="4">DNA mismatch repair protein MutS</fullName>
    </submittedName>
</protein>
<dbReference type="EMBL" id="CAJVCE010000035">
    <property type="protein sequence ID" value="CAG7657527.1"/>
    <property type="molecule type" value="Genomic_DNA"/>
</dbReference>
<name>A0ABN7TVP9_9BACL</name>
<evidence type="ECO:0000256" key="2">
    <source>
        <dbReference type="ARBA" id="ARBA00022840"/>
    </source>
</evidence>
<dbReference type="RefSeq" id="WP_218102926.1">
    <property type="nucleotide sequence ID" value="NZ_CAJVCE010000035.1"/>
</dbReference>
<keyword evidence="2" id="KW-0067">ATP-binding</keyword>
<feature type="domain" description="DNA mismatch repair proteins mutS family" evidence="3">
    <location>
        <begin position="359"/>
        <end position="553"/>
    </location>
</feature>
<evidence type="ECO:0000256" key="1">
    <source>
        <dbReference type="ARBA" id="ARBA00022741"/>
    </source>
</evidence>